<dbReference type="HOGENOM" id="CLU_160542_0_0_7"/>
<accession>L7UCG2</accession>
<evidence type="ECO:0000256" key="1">
    <source>
        <dbReference type="SAM" id="SignalP"/>
    </source>
</evidence>
<evidence type="ECO:0008006" key="4">
    <source>
        <dbReference type="Google" id="ProtNLM"/>
    </source>
</evidence>
<dbReference type="PATRIC" id="fig|1278073.3.peg.5381"/>
<reference evidence="2 3" key="1">
    <citation type="journal article" date="2013" name="Genome Announc.">
        <title>Complete genome sequence of Myxococcus stipitatus strain DSM 14675, a fruiting myxobacterium.</title>
        <authorList>
            <person name="Huntley S."/>
            <person name="Kneip S."/>
            <person name="Treuner-Lange A."/>
            <person name="Sogaard-Andersen L."/>
        </authorList>
    </citation>
    <scope>NUCLEOTIDE SEQUENCE [LARGE SCALE GENOMIC DNA]</scope>
    <source>
        <strain evidence="3">DSM 14675 / JCM 12634 / Mx s8</strain>
    </source>
</reference>
<name>L7UCG2_MYXSD</name>
<dbReference type="AlphaFoldDB" id="L7UCG2"/>
<gene>
    <name evidence="2" type="ordered locus">MYSTI_05306</name>
</gene>
<sequence length="127" mass="13532">MNSIRVSVALCCLGAGGVAVAGERLDYSVRIDPVFRYAYASMAGARSSPDSTQRAKCSVIATQVNLLGVCDFVDAEGVSAKCTTTHQFLLEAIKTVNGDSYVYFAWNPEGLCTRIDVENGSPFGPKI</sequence>
<dbReference type="RefSeq" id="WP_015350842.1">
    <property type="nucleotide sequence ID" value="NC_020126.1"/>
</dbReference>
<dbReference type="EMBL" id="CP004025">
    <property type="protein sequence ID" value="AGC46586.1"/>
    <property type="molecule type" value="Genomic_DNA"/>
</dbReference>
<keyword evidence="3" id="KW-1185">Reference proteome</keyword>
<proteinExistence type="predicted"/>
<dbReference type="KEGG" id="msd:MYSTI_05306"/>
<dbReference type="OrthoDB" id="5519085at2"/>
<organism evidence="2 3">
    <name type="scientific">Myxococcus stipitatus (strain DSM 14675 / JCM 12634 / Mx s8)</name>
    <dbReference type="NCBI Taxonomy" id="1278073"/>
    <lineage>
        <taxon>Bacteria</taxon>
        <taxon>Pseudomonadati</taxon>
        <taxon>Myxococcota</taxon>
        <taxon>Myxococcia</taxon>
        <taxon>Myxococcales</taxon>
        <taxon>Cystobacterineae</taxon>
        <taxon>Myxococcaceae</taxon>
        <taxon>Myxococcus</taxon>
    </lineage>
</organism>
<keyword evidence="1" id="KW-0732">Signal</keyword>
<dbReference type="Proteomes" id="UP000011131">
    <property type="component" value="Chromosome"/>
</dbReference>
<feature type="chain" id="PRO_5003983844" description="Lipoprotein" evidence="1">
    <location>
        <begin position="22"/>
        <end position="127"/>
    </location>
</feature>
<feature type="signal peptide" evidence="1">
    <location>
        <begin position="1"/>
        <end position="21"/>
    </location>
</feature>
<evidence type="ECO:0000313" key="3">
    <source>
        <dbReference type="Proteomes" id="UP000011131"/>
    </source>
</evidence>
<evidence type="ECO:0000313" key="2">
    <source>
        <dbReference type="EMBL" id="AGC46586.1"/>
    </source>
</evidence>
<protein>
    <recommendedName>
        <fullName evidence="4">Lipoprotein</fullName>
    </recommendedName>
</protein>